<reference evidence="2" key="1">
    <citation type="journal article" date="2020" name="Nature">
        <title>Giant virus diversity and host interactions through global metagenomics.</title>
        <authorList>
            <person name="Schulz F."/>
            <person name="Roux S."/>
            <person name="Paez-Espino D."/>
            <person name="Jungbluth S."/>
            <person name="Walsh D.A."/>
            <person name="Denef V.J."/>
            <person name="McMahon K.D."/>
            <person name="Konstantinidis K.T."/>
            <person name="Eloe-Fadrosh E.A."/>
            <person name="Kyrpides N.C."/>
            <person name="Woyke T."/>
        </authorList>
    </citation>
    <scope>NUCLEOTIDE SEQUENCE</scope>
    <source>
        <strain evidence="2">GVMAG-M-3300021962-46</strain>
    </source>
</reference>
<feature type="region of interest" description="Disordered" evidence="1">
    <location>
        <begin position="1"/>
        <end position="34"/>
    </location>
</feature>
<organism evidence="2">
    <name type="scientific">viral metagenome</name>
    <dbReference type="NCBI Taxonomy" id="1070528"/>
    <lineage>
        <taxon>unclassified sequences</taxon>
        <taxon>metagenomes</taxon>
        <taxon>organismal metagenomes</taxon>
    </lineage>
</organism>
<name>A0A6C0CSU3_9ZZZZ</name>
<feature type="compositionally biased region" description="Low complexity" evidence="1">
    <location>
        <begin position="1"/>
        <end position="11"/>
    </location>
</feature>
<evidence type="ECO:0000256" key="1">
    <source>
        <dbReference type="SAM" id="MobiDB-lite"/>
    </source>
</evidence>
<sequence>MKGSGPTLSKPKSSKTKKATSVPSLMPPIPEAPYVLPQPEENFEKFLELPTDIQSTILTKGLATSKLTPVQQLQFAATTLPSVVQSVEFLLPTKVTAIFQGRYNKTTEEKQFRTAREITEYISQLYQKELTNGLDSIKLQNNYVIVTIINKPSTIDGSITISSVIPNTEFPMASFRLNFTRIKNQSDSILLSKVLLTLYLNNYLDFENLKEMFIGLRWLSFVFNKINLQKSLLHFEDPNNIKVYLTDTMMVGDIKAMDKEFIQKALLLLKYLEKSLASRQRTIRRGTTSTRRL</sequence>
<dbReference type="EMBL" id="MN739480">
    <property type="protein sequence ID" value="QHT07277.1"/>
    <property type="molecule type" value="Genomic_DNA"/>
</dbReference>
<protein>
    <submittedName>
        <fullName evidence="2">Uncharacterized protein</fullName>
    </submittedName>
</protein>
<accession>A0A6C0CSU3</accession>
<dbReference type="AlphaFoldDB" id="A0A6C0CSU3"/>
<evidence type="ECO:0000313" key="2">
    <source>
        <dbReference type="EMBL" id="QHT07277.1"/>
    </source>
</evidence>
<proteinExistence type="predicted"/>